<dbReference type="Gene3D" id="3.90.1720.80">
    <property type="match status" value="1"/>
</dbReference>
<sequence length="154" mass="17115">MKPSFSFLFKGYPLRHVIMREMLYDELGWPDLKAHKAFGDTCAIRMSVALNSAGVPVPGWLKVKAGPLKGKSIEPSQAKLSRWIKASWGQPEIFKSEDAATRGIGNRTGVVSFWGVDGTAQGHIDLVKPDGNGFHSCAMSCFFKSREIWFWPVL</sequence>
<dbReference type="Proteomes" id="UP000241421">
    <property type="component" value="Unassembled WGS sequence"/>
</dbReference>
<keyword evidence="2" id="KW-1185">Reference proteome</keyword>
<accession>A0A2U2HMS7</accession>
<organism evidence="1 2">
    <name type="scientific">Massilia glaciei</name>
    <dbReference type="NCBI Taxonomy" id="1524097"/>
    <lineage>
        <taxon>Bacteria</taxon>
        <taxon>Pseudomonadati</taxon>
        <taxon>Pseudomonadota</taxon>
        <taxon>Betaproteobacteria</taxon>
        <taxon>Burkholderiales</taxon>
        <taxon>Oxalobacteraceae</taxon>
        <taxon>Telluria group</taxon>
        <taxon>Massilia</taxon>
    </lineage>
</organism>
<comment type="caution">
    <text evidence="1">The sequence shown here is derived from an EMBL/GenBank/DDBJ whole genome shotgun (WGS) entry which is preliminary data.</text>
</comment>
<reference evidence="1 2" key="1">
    <citation type="submission" date="2018-04" db="EMBL/GenBank/DDBJ databases">
        <title>Massilia violaceinigra sp. nov., a novel purple-pigmented bacterium isolated from Tianshan glacier, Xinjiang, China.</title>
        <authorList>
            <person name="Wang H."/>
        </authorList>
    </citation>
    <scope>NUCLEOTIDE SEQUENCE [LARGE SCALE GENOMIC DNA]</scope>
    <source>
        <strain evidence="1 2">B448-2</strain>
    </source>
</reference>
<gene>
    <name evidence="1" type="ORF">C7C56_010060</name>
</gene>
<name>A0A2U2HMS7_9BURK</name>
<dbReference type="RefSeq" id="WP_106757295.1">
    <property type="nucleotide sequence ID" value="NZ_PXWF02000139.1"/>
</dbReference>
<dbReference type="InterPro" id="IPR025562">
    <property type="entry name" value="Tae4"/>
</dbReference>
<dbReference type="OrthoDB" id="1262040at2"/>
<dbReference type="Pfam" id="PF14113">
    <property type="entry name" value="Tae4"/>
    <property type="match status" value="1"/>
</dbReference>
<proteinExistence type="predicted"/>
<evidence type="ECO:0000313" key="2">
    <source>
        <dbReference type="Proteomes" id="UP000241421"/>
    </source>
</evidence>
<evidence type="ECO:0008006" key="3">
    <source>
        <dbReference type="Google" id="ProtNLM"/>
    </source>
</evidence>
<protein>
    <recommendedName>
        <fullName evidence="3">Type VI secretion system amidase effector protein Tae4</fullName>
    </recommendedName>
</protein>
<evidence type="ECO:0000313" key="1">
    <source>
        <dbReference type="EMBL" id="PWF48807.1"/>
    </source>
</evidence>
<dbReference type="AlphaFoldDB" id="A0A2U2HMS7"/>
<dbReference type="Gene3D" id="4.10.280.80">
    <property type="match status" value="1"/>
</dbReference>
<dbReference type="EMBL" id="PXWF02000139">
    <property type="protein sequence ID" value="PWF48807.1"/>
    <property type="molecule type" value="Genomic_DNA"/>
</dbReference>